<proteinExistence type="predicted"/>
<name>A0A148KLU2_9ALTE</name>
<dbReference type="GO" id="GO:0003677">
    <property type="term" value="F:DNA binding"/>
    <property type="evidence" value="ECO:0007669"/>
    <property type="project" value="UniProtKB-KW"/>
</dbReference>
<dbReference type="EMBL" id="LSNE01000014">
    <property type="protein sequence ID" value="KXI27205.1"/>
    <property type="molecule type" value="Genomic_DNA"/>
</dbReference>
<keyword evidence="5" id="KW-1185">Reference proteome</keyword>
<organism evidence="4 5">
    <name type="scientific">Paraglaciecola hydrolytica</name>
    <dbReference type="NCBI Taxonomy" id="1799789"/>
    <lineage>
        <taxon>Bacteria</taxon>
        <taxon>Pseudomonadati</taxon>
        <taxon>Pseudomonadota</taxon>
        <taxon>Gammaproteobacteria</taxon>
        <taxon>Alteromonadales</taxon>
        <taxon>Alteromonadaceae</taxon>
        <taxon>Paraglaciecola</taxon>
    </lineage>
</organism>
<dbReference type="PROSITE" id="PS51736">
    <property type="entry name" value="RECOMBINASES_3"/>
    <property type="match status" value="1"/>
</dbReference>
<evidence type="ECO:0000259" key="3">
    <source>
        <dbReference type="PROSITE" id="PS51736"/>
    </source>
</evidence>
<dbReference type="Gene3D" id="3.40.50.1390">
    <property type="entry name" value="Resolvase, N-terminal catalytic domain"/>
    <property type="match status" value="1"/>
</dbReference>
<dbReference type="AlphaFoldDB" id="A0A148KLU2"/>
<dbReference type="SUPFAM" id="SSF53041">
    <property type="entry name" value="Resolvase-like"/>
    <property type="match status" value="1"/>
</dbReference>
<protein>
    <recommendedName>
        <fullName evidence="3">Resolvase/invertase-type recombinase catalytic domain-containing protein</fullName>
    </recommendedName>
</protein>
<dbReference type="InterPro" id="IPR036162">
    <property type="entry name" value="Resolvase-like_N_sf"/>
</dbReference>
<dbReference type="CDD" id="cd00338">
    <property type="entry name" value="Ser_Recombinase"/>
    <property type="match status" value="1"/>
</dbReference>
<comment type="caution">
    <text evidence="4">The sequence shown here is derived from an EMBL/GenBank/DDBJ whole genome shotgun (WGS) entry which is preliminary data.</text>
</comment>
<keyword evidence="2" id="KW-0233">DNA recombination</keyword>
<sequence>MSIRYVAYFRVSTQKQGRSGLGLDAQKQAVKDFLQQFGGELVTEYMEVESGKRIDRPEFTKAADYAELANATLLVAKLDRLSRDLHFVTSLQKRGIRFKLCDLPEIDNLTIHILAAMAEHEARMISVRTKQAMTEAKRRGVVMGNPQLSLLRNRDVGNANQQRVQAQRVWQSKIVKVIQHLVEMEQLDTCQAIADALNSRGLTTHRGKAFSVPTVSKLRRSI</sequence>
<dbReference type="GO" id="GO:0000150">
    <property type="term" value="F:DNA strand exchange activity"/>
    <property type="evidence" value="ECO:0007669"/>
    <property type="project" value="InterPro"/>
</dbReference>
<evidence type="ECO:0000313" key="5">
    <source>
        <dbReference type="Proteomes" id="UP000070299"/>
    </source>
</evidence>
<gene>
    <name evidence="4" type="ORF">AX660_01160</name>
</gene>
<feature type="domain" description="Resolvase/invertase-type recombinase catalytic" evidence="3">
    <location>
        <begin position="4"/>
        <end position="140"/>
    </location>
</feature>
<dbReference type="PANTHER" id="PTHR30461:SF2">
    <property type="entry name" value="SERINE RECOMBINASE PINE-RELATED"/>
    <property type="match status" value="1"/>
</dbReference>
<reference evidence="5" key="1">
    <citation type="submission" date="2016-02" db="EMBL/GenBank/DDBJ databases">
        <authorList>
            <person name="Schultz-Johansen M."/>
            <person name="Glaring M.A."/>
            <person name="Bech P.K."/>
            <person name="Stougaard P."/>
        </authorList>
    </citation>
    <scope>NUCLEOTIDE SEQUENCE [LARGE SCALE GENOMIC DNA]</scope>
    <source>
        <strain evidence="5">S66</strain>
    </source>
</reference>
<accession>A0A148KLU2</accession>
<dbReference type="PANTHER" id="PTHR30461">
    <property type="entry name" value="DNA-INVERTASE FROM LAMBDOID PROPHAGE"/>
    <property type="match status" value="1"/>
</dbReference>
<dbReference type="RefSeq" id="WP_068381230.1">
    <property type="nucleotide sequence ID" value="NZ_LSNE01000014.1"/>
</dbReference>
<dbReference type="InterPro" id="IPR050639">
    <property type="entry name" value="SSR_resolvase"/>
</dbReference>
<dbReference type="Pfam" id="PF00239">
    <property type="entry name" value="Resolvase"/>
    <property type="match status" value="1"/>
</dbReference>
<dbReference type="Proteomes" id="UP000070299">
    <property type="component" value="Unassembled WGS sequence"/>
</dbReference>
<keyword evidence="1" id="KW-0238">DNA-binding</keyword>
<evidence type="ECO:0000313" key="4">
    <source>
        <dbReference type="EMBL" id="KXI27205.1"/>
    </source>
</evidence>
<dbReference type="STRING" id="1799789.AX660_01160"/>
<dbReference type="InterPro" id="IPR006119">
    <property type="entry name" value="Resolv_N"/>
</dbReference>
<evidence type="ECO:0000256" key="2">
    <source>
        <dbReference type="ARBA" id="ARBA00023172"/>
    </source>
</evidence>
<dbReference type="OrthoDB" id="2290206at2"/>
<dbReference type="SMART" id="SM00857">
    <property type="entry name" value="Resolvase"/>
    <property type="match status" value="1"/>
</dbReference>
<evidence type="ECO:0000256" key="1">
    <source>
        <dbReference type="ARBA" id="ARBA00023125"/>
    </source>
</evidence>